<dbReference type="STRING" id="340021.TM5383_00185"/>
<evidence type="ECO:0000256" key="1">
    <source>
        <dbReference type="SAM" id="MobiDB-lite"/>
    </source>
</evidence>
<gene>
    <name evidence="2" type="ORF">TM5383_00185</name>
</gene>
<organism evidence="2 3">
    <name type="scientific">Thalassovita mediterranea</name>
    <dbReference type="NCBI Taxonomy" id="340021"/>
    <lineage>
        <taxon>Bacteria</taxon>
        <taxon>Pseudomonadati</taxon>
        <taxon>Pseudomonadota</taxon>
        <taxon>Alphaproteobacteria</taxon>
        <taxon>Rhodobacterales</taxon>
        <taxon>Roseobacteraceae</taxon>
        <taxon>Thalassovita</taxon>
    </lineage>
</organism>
<protein>
    <recommendedName>
        <fullName evidence="4">Type I secretion protein</fullName>
    </recommendedName>
</protein>
<name>A0A0N7M1D5_9RHOB</name>
<proteinExistence type="predicted"/>
<dbReference type="AlphaFoldDB" id="A0A0N7M1D5"/>
<dbReference type="OrthoDB" id="8283038at2"/>
<dbReference type="Proteomes" id="UP000051681">
    <property type="component" value="Unassembled WGS sequence"/>
</dbReference>
<dbReference type="RefSeq" id="WP_058317163.1">
    <property type="nucleotide sequence ID" value="NZ_CYSF01000001.1"/>
</dbReference>
<sequence length="669" mass="70109">MLDDKTDIIAHFIGIFELNTEVARLKIQYQEVAARIAAETDLGQLLNVTVNMTSNYGLNGFLADLKWPLSLISVPVSNFSILVPSAVGFANFAAPGFFTNDYFASPLNNPGSPLTQTTFIIPTPSQLASVTVQHNTLEDMDILSTFEGEAQFVDALTYNGGLGYLQTVAGALQPLTAPAPATSEEAMIDDAQALSTGVRALHEGGETTAPTGATLHVAFSADTDGITLNGNTADEMPEISALSHRFAAEDEDTADVPPPTDEENNAAKTAEGDSIDETTLDPDIHEVATGGNVLLNEGYIGTDMLDAPVIVAMGQAIDLDIISQVNVWSDADMINGAAAANAATGTQAFNAAHFDAVANPAFDPLAEGEEPGDGPQNVAIVTLEGNFVNYNYVQQFNFANDGDVLSVGFSAQGSVIQTGDNTLVNSTSILGLGFHYDLIIADGDIVDVSFLSQTNVLLDSDTVHYGAGYQGGISTADNLMLNWATIRDVGIDQHHDMHAGYGAIGQSFANGDTELAAALEDPVFGDVGLLRVLHIQGSLINMQVLQQTNVLGDGDQVEFATQTLQSATGANVSVTTGQNELLNMAVITDAGLDSTIYTSEGAYTDAFLHQAEFVTDEDPLALAATDTLTGEAFLFLADGLLDQDTGEDAGIPAPAPSEVAVDVMETVLA</sequence>
<feature type="compositionally biased region" description="Acidic residues" evidence="1">
    <location>
        <begin position="249"/>
        <end position="264"/>
    </location>
</feature>
<reference evidence="2 3" key="1">
    <citation type="submission" date="2015-09" db="EMBL/GenBank/DDBJ databases">
        <authorList>
            <consortium name="Swine Surveillance"/>
        </authorList>
    </citation>
    <scope>NUCLEOTIDE SEQUENCE [LARGE SCALE GENOMIC DNA]</scope>
    <source>
        <strain evidence="2 3">CECT 8383</strain>
    </source>
</reference>
<evidence type="ECO:0000313" key="2">
    <source>
        <dbReference type="EMBL" id="CUH83003.1"/>
    </source>
</evidence>
<keyword evidence="3" id="KW-1185">Reference proteome</keyword>
<feature type="region of interest" description="Disordered" evidence="1">
    <location>
        <begin position="247"/>
        <end position="277"/>
    </location>
</feature>
<accession>A0A0N7M1D5</accession>
<dbReference type="EMBL" id="CYSF01000001">
    <property type="protein sequence ID" value="CUH83003.1"/>
    <property type="molecule type" value="Genomic_DNA"/>
</dbReference>
<evidence type="ECO:0000313" key="3">
    <source>
        <dbReference type="Proteomes" id="UP000051681"/>
    </source>
</evidence>
<evidence type="ECO:0008006" key="4">
    <source>
        <dbReference type="Google" id="ProtNLM"/>
    </source>
</evidence>